<dbReference type="GO" id="GO:0034040">
    <property type="term" value="F:ATPase-coupled lipid transmembrane transporter activity"/>
    <property type="evidence" value="ECO:0007669"/>
    <property type="project" value="TreeGrafter"/>
</dbReference>
<evidence type="ECO:0000313" key="5">
    <source>
        <dbReference type="Proteomes" id="UP000295136"/>
    </source>
</evidence>
<dbReference type="PANTHER" id="PTHR24221:SF646">
    <property type="entry name" value="HAEMOLYSIN SECRETION ATP-BINDING PROTEIN"/>
    <property type="match status" value="1"/>
</dbReference>
<dbReference type="InterPro" id="IPR039421">
    <property type="entry name" value="Type_1_exporter"/>
</dbReference>
<dbReference type="PANTHER" id="PTHR24221">
    <property type="entry name" value="ATP-BINDING CASSETTE SUB-FAMILY B"/>
    <property type="match status" value="1"/>
</dbReference>
<proteinExistence type="predicted"/>
<dbReference type="Gene3D" id="3.40.50.300">
    <property type="entry name" value="P-loop containing nucleotide triphosphate hydrolases"/>
    <property type="match status" value="1"/>
</dbReference>
<reference evidence="4 5" key="1">
    <citation type="submission" date="2019-03" db="EMBL/GenBank/DDBJ databases">
        <title>Draft genome sequences of novel Actinobacteria.</title>
        <authorList>
            <person name="Sahin N."/>
            <person name="Ay H."/>
            <person name="Saygin H."/>
        </authorList>
    </citation>
    <scope>NUCLEOTIDE SEQUENCE [LARGE SCALE GENOMIC DNA]</scope>
    <source>
        <strain evidence="4 5">6K102</strain>
    </source>
</reference>
<feature type="domain" description="AAA+ ATPase" evidence="3">
    <location>
        <begin position="113"/>
        <end position="200"/>
    </location>
</feature>
<dbReference type="Proteomes" id="UP000295136">
    <property type="component" value="Unassembled WGS sequence"/>
</dbReference>
<dbReference type="InterPro" id="IPR027417">
    <property type="entry name" value="P-loop_NTPase"/>
</dbReference>
<evidence type="ECO:0000259" key="3">
    <source>
        <dbReference type="SMART" id="SM00382"/>
    </source>
</evidence>
<keyword evidence="5" id="KW-1185">Reference proteome</keyword>
<dbReference type="InterPro" id="IPR003593">
    <property type="entry name" value="AAA+_ATPase"/>
</dbReference>
<evidence type="ECO:0000313" key="4">
    <source>
        <dbReference type="EMBL" id="TDE41401.1"/>
    </source>
</evidence>
<dbReference type="Pfam" id="PF00005">
    <property type="entry name" value="ABC_tran"/>
    <property type="match status" value="1"/>
</dbReference>
<dbReference type="EMBL" id="SMLD01000099">
    <property type="protein sequence ID" value="TDE41401.1"/>
    <property type="molecule type" value="Genomic_DNA"/>
</dbReference>
<dbReference type="InterPro" id="IPR003439">
    <property type="entry name" value="ABC_transporter-like_ATP-bd"/>
</dbReference>
<dbReference type="SUPFAM" id="SSF52540">
    <property type="entry name" value="P-loop containing nucleoside triphosphate hydrolases"/>
    <property type="match status" value="1"/>
</dbReference>
<dbReference type="AlphaFoldDB" id="A0A4R5F1S7"/>
<dbReference type="SMART" id="SM00382">
    <property type="entry name" value="AAA"/>
    <property type="match status" value="1"/>
</dbReference>
<dbReference type="GO" id="GO:0005524">
    <property type="term" value="F:ATP binding"/>
    <property type="evidence" value="ECO:0007669"/>
    <property type="project" value="UniProtKB-KW"/>
</dbReference>
<comment type="caution">
    <text evidence="4">The sequence shown here is derived from an EMBL/GenBank/DDBJ whole genome shotgun (WGS) entry which is preliminary data.</text>
</comment>
<evidence type="ECO:0000256" key="1">
    <source>
        <dbReference type="ARBA" id="ARBA00022741"/>
    </source>
</evidence>
<accession>A0A4R5F1S7</accession>
<dbReference type="GO" id="GO:0016887">
    <property type="term" value="F:ATP hydrolysis activity"/>
    <property type="evidence" value="ECO:0007669"/>
    <property type="project" value="InterPro"/>
</dbReference>
<protein>
    <submittedName>
        <fullName evidence="4">ABC transporter ATP-binding protein</fullName>
    </submittedName>
</protein>
<evidence type="ECO:0000256" key="2">
    <source>
        <dbReference type="ARBA" id="ARBA00022840"/>
    </source>
</evidence>
<sequence length="234" mass="24700">MAVTGGMAVADAGAAVTAILLLGVRLRSAAAGTDQLFEAAPFLQDLQGFVAFAPGSSLPPQSPNLPQLGKAPQAPQAVPEPVGFRRLRVENLTFRYPSGRHPVLRNVSMEIGVGQVVALVGENGSGKTTLAKLLSHLYRPQSGRILYDDVDVTAADPDRLRHSIAVLFQDFQRYLLSATDNVGMGRWEKADDRAAVTQATRAAGAHDFLAALPQGYESLLGPEFVGGIDLSGGQ</sequence>
<keyword evidence="2 4" id="KW-0067">ATP-binding</keyword>
<gene>
    <name evidence="4" type="ORF">E1295_30440</name>
</gene>
<keyword evidence="1" id="KW-0547">Nucleotide-binding</keyword>
<name>A0A4R5F1S7_9ACTN</name>
<organism evidence="4 5">
    <name type="scientific">Nonomuraea mesophila</name>
    <dbReference type="NCBI Taxonomy" id="2530382"/>
    <lineage>
        <taxon>Bacteria</taxon>
        <taxon>Bacillati</taxon>
        <taxon>Actinomycetota</taxon>
        <taxon>Actinomycetes</taxon>
        <taxon>Streptosporangiales</taxon>
        <taxon>Streptosporangiaceae</taxon>
        <taxon>Nonomuraea</taxon>
    </lineage>
</organism>